<gene>
    <name evidence="3" type="ORF">L1049_003876</name>
</gene>
<feature type="transmembrane region" description="Helical" evidence="1">
    <location>
        <begin position="142"/>
        <end position="161"/>
    </location>
</feature>
<evidence type="ECO:0000259" key="2">
    <source>
        <dbReference type="Pfam" id="PF21889"/>
    </source>
</evidence>
<keyword evidence="4" id="KW-1185">Reference proteome</keyword>
<dbReference type="AlphaFoldDB" id="A0AAP0RRZ9"/>
<evidence type="ECO:0000313" key="4">
    <source>
        <dbReference type="Proteomes" id="UP001415857"/>
    </source>
</evidence>
<keyword evidence="1" id="KW-0472">Membrane</keyword>
<accession>A0AAP0RRZ9</accession>
<comment type="caution">
    <text evidence="3">The sequence shown here is derived from an EMBL/GenBank/DDBJ whole genome shotgun (WGS) entry which is preliminary data.</text>
</comment>
<dbReference type="InterPro" id="IPR027728">
    <property type="entry name" value="Topless_fam"/>
</dbReference>
<name>A0AAP0RRZ9_LIQFO</name>
<proteinExistence type="predicted"/>
<dbReference type="PANTHER" id="PTHR44083:SF45">
    <property type="entry name" value="TOPLESS-RELATED PROTEIN 1"/>
    <property type="match status" value="1"/>
</dbReference>
<dbReference type="InterPro" id="IPR054080">
    <property type="entry name" value="TPR1-like_2nd"/>
</dbReference>
<sequence length="219" mass="24637">MISSMVSSQLSWHDRSKAEDILVKDLTVFAKHNEALFNEFSQLLTLENFRHDHSEAIDILVKDLEVLATFNEDLFNEISQLLTSENFSSNGLALTYLSDSGSLKPSNDCKFAYMSPTVWNKLAQGSRKAAVLENVKGDWKKMAIVFLVFLIVIYSFGFCPFKRSNSEDSAYLRGEGCSSCRHQRLSLDGYLVVVVAFKGYFSLVVNPLNDLSLETKLHG</sequence>
<dbReference type="EMBL" id="JBBPBK010000007">
    <property type="protein sequence ID" value="KAK9280985.1"/>
    <property type="molecule type" value="Genomic_DNA"/>
</dbReference>
<feature type="domain" description="TPR1-like CTLH-containing" evidence="2">
    <location>
        <begin position="10"/>
        <end position="52"/>
    </location>
</feature>
<dbReference type="Pfam" id="PF21889">
    <property type="entry name" value="TPR1-like_2nd"/>
    <property type="match status" value="1"/>
</dbReference>
<dbReference type="GO" id="GO:0006355">
    <property type="term" value="P:regulation of DNA-templated transcription"/>
    <property type="evidence" value="ECO:0007669"/>
    <property type="project" value="InterPro"/>
</dbReference>
<dbReference type="Proteomes" id="UP001415857">
    <property type="component" value="Unassembled WGS sequence"/>
</dbReference>
<protein>
    <recommendedName>
        <fullName evidence="2">TPR1-like CTLH-containing domain-containing protein</fullName>
    </recommendedName>
</protein>
<evidence type="ECO:0000256" key="1">
    <source>
        <dbReference type="SAM" id="Phobius"/>
    </source>
</evidence>
<organism evidence="3 4">
    <name type="scientific">Liquidambar formosana</name>
    <name type="common">Formosan gum</name>
    <dbReference type="NCBI Taxonomy" id="63359"/>
    <lineage>
        <taxon>Eukaryota</taxon>
        <taxon>Viridiplantae</taxon>
        <taxon>Streptophyta</taxon>
        <taxon>Embryophyta</taxon>
        <taxon>Tracheophyta</taxon>
        <taxon>Spermatophyta</taxon>
        <taxon>Magnoliopsida</taxon>
        <taxon>eudicotyledons</taxon>
        <taxon>Gunneridae</taxon>
        <taxon>Pentapetalae</taxon>
        <taxon>Saxifragales</taxon>
        <taxon>Altingiaceae</taxon>
        <taxon>Liquidambar</taxon>
    </lineage>
</organism>
<keyword evidence="1" id="KW-0812">Transmembrane</keyword>
<dbReference type="PANTHER" id="PTHR44083">
    <property type="entry name" value="TOPLESS-RELATED PROTEIN 1-RELATED"/>
    <property type="match status" value="1"/>
</dbReference>
<evidence type="ECO:0000313" key="3">
    <source>
        <dbReference type="EMBL" id="KAK9280985.1"/>
    </source>
</evidence>
<keyword evidence="1" id="KW-1133">Transmembrane helix</keyword>
<reference evidence="3 4" key="1">
    <citation type="journal article" date="2024" name="Plant J.">
        <title>Genome sequences and population genomics reveal climatic adaptation and genomic divergence between two closely related sweetgum species.</title>
        <authorList>
            <person name="Xu W.Q."/>
            <person name="Ren C.Q."/>
            <person name="Zhang X.Y."/>
            <person name="Comes H.P."/>
            <person name="Liu X.H."/>
            <person name="Li Y.G."/>
            <person name="Kettle C.J."/>
            <person name="Jalonen R."/>
            <person name="Gaisberger H."/>
            <person name="Ma Y.Z."/>
            <person name="Qiu Y.X."/>
        </authorList>
    </citation>
    <scope>NUCLEOTIDE SEQUENCE [LARGE SCALE GENOMIC DNA]</scope>
    <source>
        <strain evidence="3">Hangzhou</strain>
    </source>
</reference>